<name>A0AC60QMP9_IXOPE</name>
<organism evidence="1 2">
    <name type="scientific">Ixodes persulcatus</name>
    <name type="common">Taiga tick</name>
    <dbReference type="NCBI Taxonomy" id="34615"/>
    <lineage>
        <taxon>Eukaryota</taxon>
        <taxon>Metazoa</taxon>
        <taxon>Ecdysozoa</taxon>
        <taxon>Arthropoda</taxon>
        <taxon>Chelicerata</taxon>
        <taxon>Arachnida</taxon>
        <taxon>Acari</taxon>
        <taxon>Parasitiformes</taxon>
        <taxon>Ixodida</taxon>
        <taxon>Ixodoidea</taxon>
        <taxon>Ixodidae</taxon>
        <taxon>Ixodinae</taxon>
        <taxon>Ixodes</taxon>
    </lineage>
</organism>
<keyword evidence="2" id="KW-1185">Reference proteome</keyword>
<dbReference type="EMBL" id="JABSTQ010006616">
    <property type="protein sequence ID" value="KAG0436968.1"/>
    <property type="molecule type" value="Genomic_DNA"/>
</dbReference>
<evidence type="ECO:0000313" key="2">
    <source>
        <dbReference type="Proteomes" id="UP000805193"/>
    </source>
</evidence>
<accession>A0AC60QMP9</accession>
<sequence>MHPRYRSKLGSVYLVVLAKFKDVVKHGLCAILKPVLYELEELGCQGLTVTVDGVPETMKVLVVAVCCDNLSQHKLGGFSASFSQGHVCRYCTATTANLHAVTNEEQCQIRTRADHSSHLAAAEANPQEGRKLHGVEENKHWGVLLQLHSIVTLVLSEKITEDWVAYLEVLVKDFVEAFTAMPPSWRFRNSGGGGWGSRLPQFSFTVHGNFSSQKFGFRDDSDTCDRSYF</sequence>
<protein>
    <submittedName>
        <fullName evidence="1">Uncharacterized protein</fullName>
    </submittedName>
</protein>
<evidence type="ECO:0000313" key="1">
    <source>
        <dbReference type="EMBL" id="KAG0436968.1"/>
    </source>
</evidence>
<gene>
    <name evidence="1" type="ORF">HPB47_017677</name>
</gene>
<reference evidence="1 2" key="1">
    <citation type="journal article" date="2020" name="Cell">
        <title>Large-Scale Comparative Analyses of Tick Genomes Elucidate Their Genetic Diversity and Vector Capacities.</title>
        <authorList>
            <consortium name="Tick Genome and Microbiome Consortium (TIGMIC)"/>
            <person name="Jia N."/>
            <person name="Wang J."/>
            <person name="Shi W."/>
            <person name="Du L."/>
            <person name="Sun Y."/>
            <person name="Zhan W."/>
            <person name="Jiang J.F."/>
            <person name="Wang Q."/>
            <person name="Zhang B."/>
            <person name="Ji P."/>
            <person name="Bell-Sakyi L."/>
            <person name="Cui X.M."/>
            <person name="Yuan T.T."/>
            <person name="Jiang B.G."/>
            <person name="Yang W.F."/>
            <person name="Lam T.T."/>
            <person name="Chang Q.C."/>
            <person name="Ding S.J."/>
            <person name="Wang X.J."/>
            <person name="Zhu J.G."/>
            <person name="Ruan X.D."/>
            <person name="Zhao L."/>
            <person name="Wei J.T."/>
            <person name="Ye R.Z."/>
            <person name="Que T.C."/>
            <person name="Du C.H."/>
            <person name="Zhou Y.H."/>
            <person name="Cheng J.X."/>
            <person name="Dai P.F."/>
            <person name="Guo W.B."/>
            <person name="Han X.H."/>
            <person name="Huang E.J."/>
            <person name="Li L.F."/>
            <person name="Wei W."/>
            <person name="Gao Y.C."/>
            <person name="Liu J.Z."/>
            <person name="Shao H.Z."/>
            <person name="Wang X."/>
            <person name="Wang C.C."/>
            <person name="Yang T.C."/>
            <person name="Huo Q.B."/>
            <person name="Li W."/>
            <person name="Chen H.Y."/>
            <person name="Chen S.E."/>
            <person name="Zhou L.G."/>
            <person name="Ni X.B."/>
            <person name="Tian J.H."/>
            <person name="Sheng Y."/>
            <person name="Liu T."/>
            <person name="Pan Y.S."/>
            <person name="Xia L.Y."/>
            <person name="Li J."/>
            <person name="Zhao F."/>
            <person name="Cao W.C."/>
        </authorList>
    </citation>
    <scope>NUCLEOTIDE SEQUENCE [LARGE SCALE GENOMIC DNA]</scope>
    <source>
        <strain evidence="1">Iper-2018</strain>
    </source>
</reference>
<proteinExistence type="predicted"/>
<dbReference type="Proteomes" id="UP000805193">
    <property type="component" value="Unassembled WGS sequence"/>
</dbReference>
<comment type="caution">
    <text evidence="1">The sequence shown here is derived from an EMBL/GenBank/DDBJ whole genome shotgun (WGS) entry which is preliminary data.</text>
</comment>